<accession>A0A2S5E457</accession>
<sequence>MTGAPRMERVKLNGADVEYDVRGSGAPVVFIHGAILSDGFVPVIEQAGIAENFQTVHYRRRGYAGSSRAVAGMTMQEWAGDCIDLLDHLGIASAHVAGHSFGAGIALQMAIDAPSRVRTLALLEPPLGSLVPSGAQFAEWTTTVREIYDSGDKAAAADMVLAGAYGQDYRRITDIALPAGAFDRAISDIDTYFQVELGAMLRWDITTEGLKDIRHPVLSMRGSDTLPVFFEGADLMQQWIPEIDTVSIPRASHDLPGRNPAAVATGLVEFFTTCEPAPVERAGARRMRRAG</sequence>
<name>A0A2S5E457_9BURK</name>
<evidence type="ECO:0000259" key="1">
    <source>
        <dbReference type="Pfam" id="PF00561"/>
    </source>
</evidence>
<dbReference type="SUPFAM" id="SSF53474">
    <property type="entry name" value="alpha/beta-Hydrolases"/>
    <property type="match status" value="1"/>
</dbReference>
<protein>
    <submittedName>
        <fullName evidence="2">Alpha/beta hydrolase</fullName>
    </submittedName>
</protein>
<dbReference type="GO" id="GO:0016787">
    <property type="term" value="F:hydrolase activity"/>
    <property type="evidence" value="ECO:0007669"/>
    <property type="project" value="UniProtKB-KW"/>
</dbReference>
<dbReference type="Pfam" id="PF00561">
    <property type="entry name" value="Abhydrolase_1"/>
    <property type="match status" value="1"/>
</dbReference>
<keyword evidence="2" id="KW-0378">Hydrolase</keyword>
<dbReference type="PANTHER" id="PTHR43433">
    <property type="entry name" value="HYDROLASE, ALPHA/BETA FOLD FAMILY PROTEIN"/>
    <property type="match status" value="1"/>
</dbReference>
<evidence type="ECO:0000313" key="2">
    <source>
        <dbReference type="EMBL" id="POZ86203.1"/>
    </source>
</evidence>
<evidence type="ECO:0000313" key="3">
    <source>
        <dbReference type="Proteomes" id="UP000238655"/>
    </source>
</evidence>
<dbReference type="Proteomes" id="UP000238655">
    <property type="component" value="Chromosome 2"/>
</dbReference>
<dbReference type="PANTHER" id="PTHR43433:SF5">
    <property type="entry name" value="AB HYDROLASE-1 DOMAIN-CONTAINING PROTEIN"/>
    <property type="match status" value="1"/>
</dbReference>
<dbReference type="EMBL" id="PQVP01000001">
    <property type="protein sequence ID" value="POZ86203.1"/>
    <property type="molecule type" value="Genomic_DNA"/>
</dbReference>
<gene>
    <name evidence="2" type="ORF">C3743_06780</name>
</gene>
<proteinExistence type="predicted"/>
<comment type="caution">
    <text evidence="2">The sequence shown here is derived from an EMBL/GenBank/DDBJ whole genome shotgun (WGS) entry which is preliminary data.</text>
</comment>
<feature type="domain" description="AB hydrolase-1" evidence="1">
    <location>
        <begin position="27"/>
        <end position="253"/>
    </location>
</feature>
<reference evidence="2 3" key="1">
    <citation type="submission" date="2018-01" db="EMBL/GenBank/DDBJ databases">
        <title>Successful Treatment of Persistent Burkholderia cepacia Bacteremia with Ceftazidime-Avibactam.</title>
        <authorList>
            <person name="Tamma P."/>
            <person name="Fan Y."/>
            <person name="Bergman Y."/>
            <person name="Sick-Samuels A."/>
            <person name="Hsu A."/>
            <person name="Timp W."/>
            <person name="Simner P."/>
        </authorList>
    </citation>
    <scope>NUCLEOTIDE SEQUENCE [LARGE SCALE GENOMIC DNA]</scope>
    <source>
        <strain evidence="2 3">170816</strain>
    </source>
</reference>
<organism evidence="2 3">
    <name type="scientific">Burkholderia contaminans</name>
    <dbReference type="NCBI Taxonomy" id="488447"/>
    <lineage>
        <taxon>Bacteria</taxon>
        <taxon>Pseudomonadati</taxon>
        <taxon>Pseudomonadota</taxon>
        <taxon>Betaproteobacteria</taxon>
        <taxon>Burkholderiales</taxon>
        <taxon>Burkholderiaceae</taxon>
        <taxon>Burkholderia</taxon>
        <taxon>Burkholderia cepacia complex</taxon>
    </lineage>
</organism>
<dbReference type="InterPro" id="IPR000073">
    <property type="entry name" value="AB_hydrolase_1"/>
</dbReference>
<dbReference type="InterPro" id="IPR029058">
    <property type="entry name" value="AB_hydrolase_fold"/>
</dbReference>
<dbReference type="InterPro" id="IPR050471">
    <property type="entry name" value="AB_hydrolase"/>
</dbReference>
<dbReference type="AlphaFoldDB" id="A0A2S5E457"/>
<dbReference type="Gene3D" id="3.40.50.1820">
    <property type="entry name" value="alpha/beta hydrolase"/>
    <property type="match status" value="1"/>
</dbReference>